<organism evidence="1 2">
    <name type="scientific">Litoreibacter meonggei</name>
    <dbReference type="NCBI Taxonomy" id="1049199"/>
    <lineage>
        <taxon>Bacteria</taxon>
        <taxon>Pseudomonadati</taxon>
        <taxon>Pseudomonadota</taxon>
        <taxon>Alphaproteobacteria</taxon>
        <taxon>Rhodobacterales</taxon>
        <taxon>Roseobacteraceae</taxon>
        <taxon>Litoreibacter</taxon>
    </lineage>
</organism>
<sequence>MPVHLIQLLRIDSVTVCVKRLRDFIELCQCTSLWMNPLDNQAPAAQHGALHRLHNIPVARRPYSRFQRMPQSRTMDTIACSATATSL</sequence>
<accession>A0A497X389</accession>
<keyword evidence="2" id="KW-1185">Reference proteome</keyword>
<reference evidence="1 2" key="1">
    <citation type="submission" date="2018-10" db="EMBL/GenBank/DDBJ databases">
        <title>Genomic Encyclopedia of Archaeal and Bacterial Type Strains, Phase II (KMG-II): from individual species to whole genera.</title>
        <authorList>
            <person name="Goeker M."/>
        </authorList>
    </citation>
    <scope>NUCLEOTIDE SEQUENCE [LARGE SCALE GENOMIC DNA]</scope>
    <source>
        <strain evidence="1 2">DSM 29466</strain>
    </source>
</reference>
<dbReference type="Proteomes" id="UP000269157">
    <property type="component" value="Unassembled WGS sequence"/>
</dbReference>
<proteinExistence type="predicted"/>
<protein>
    <submittedName>
        <fullName evidence="1">Uncharacterized protein</fullName>
    </submittedName>
</protein>
<comment type="caution">
    <text evidence="1">The sequence shown here is derived from an EMBL/GenBank/DDBJ whole genome shotgun (WGS) entry which is preliminary data.</text>
</comment>
<gene>
    <name evidence="1" type="ORF">BCF46_1447</name>
</gene>
<dbReference type="EMBL" id="RCCE01000002">
    <property type="protein sequence ID" value="RLJ59299.1"/>
    <property type="molecule type" value="Genomic_DNA"/>
</dbReference>
<evidence type="ECO:0000313" key="2">
    <source>
        <dbReference type="Proteomes" id="UP000269157"/>
    </source>
</evidence>
<evidence type="ECO:0000313" key="1">
    <source>
        <dbReference type="EMBL" id="RLJ59299.1"/>
    </source>
</evidence>
<name>A0A497X389_9RHOB</name>
<dbReference type="AlphaFoldDB" id="A0A497X389"/>